<dbReference type="EMBL" id="SNRX01000008">
    <property type="protein sequence ID" value="KAA6302331.1"/>
    <property type="molecule type" value="Genomic_DNA"/>
</dbReference>
<feature type="domain" description="DUF4143" evidence="2">
    <location>
        <begin position="265"/>
        <end position="383"/>
    </location>
</feature>
<dbReference type="AlphaFoldDB" id="A0A5M8P1N7"/>
<dbReference type="InterPro" id="IPR011335">
    <property type="entry name" value="Restrct_endonuc-II-like"/>
</dbReference>
<dbReference type="InterPro" id="IPR025420">
    <property type="entry name" value="DUF4143"/>
</dbReference>
<dbReference type="PANTHER" id="PTHR33295:SF7">
    <property type="entry name" value="ATPASE"/>
    <property type="match status" value="1"/>
</dbReference>
<dbReference type="Pfam" id="PF13173">
    <property type="entry name" value="AAA_14"/>
    <property type="match status" value="1"/>
</dbReference>
<evidence type="ECO:0008006" key="5">
    <source>
        <dbReference type="Google" id="ProtNLM"/>
    </source>
</evidence>
<dbReference type="PANTHER" id="PTHR33295">
    <property type="entry name" value="ATPASE"/>
    <property type="match status" value="1"/>
</dbReference>
<sequence length="446" mass="50916">MFERNAFYLLQKWAEKKKRKPLILRGARQVGKTTLVQSFSKLFDTYLYLNLEDEEAAALFETTRDMDVLLSSIYLYCRQPRVEGKTLLFIDEIQNSLKAVAKLRYFYEQVPFIHVIGAGSLLESLIGTHISFPVGRVEYMAIRPCIFNEFLGAVGETELEKALCATDIPEPMHAKTMDLFNRYTFIGGMPEVVAHYAENRDLVAVNGIYETLLSGYKDDVEKYSRSEVMTHIIRYILEEGWTFAGRRIALGGFAGSSYKAREMGEAFRTLEKTMLLELTYPTTHTNLPAYPDLKRSPKLFWLDAGLVNYSAGIQKEIFGAKDIIDVWKGAIAEQIVAQELLASDNRVSSKRNFWVRDKQGSDAEVDFVVQYDSKMIPVEVKSGHNSKLKSLHLFMDTSNQTTAIRIWSNPLSVDKVTTQQGKTFDLINVPFYYSGFLEQLITKMVY</sequence>
<dbReference type="InterPro" id="IPR027417">
    <property type="entry name" value="P-loop_NTPase"/>
</dbReference>
<dbReference type="SUPFAM" id="SSF52980">
    <property type="entry name" value="Restriction endonuclease-like"/>
    <property type="match status" value="1"/>
</dbReference>
<gene>
    <name evidence="3" type="ORF">EZS26_001444</name>
</gene>
<evidence type="ECO:0000313" key="3">
    <source>
        <dbReference type="EMBL" id="KAA6302331.1"/>
    </source>
</evidence>
<organism evidence="3 4">
    <name type="scientific">Candidatus Ordinivivax streblomastigis</name>
    <dbReference type="NCBI Taxonomy" id="2540710"/>
    <lineage>
        <taxon>Bacteria</taxon>
        <taxon>Pseudomonadati</taxon>
        <taxon>Bacteroidota</taxon>
        <taxon>Bacteroidia</taxon>
        <taxon>Bacteroidales</taxon>
        <taxon>Candidatus Ordinivivax</taxon>
    </lineage>
</organism>
<dbReference type="Gene3D" id="3.40.50.300">
    <property type="entry name" value="P-loop containing nucleotide triphosphate hydrolases"/>
    <property type="match status" value="1"/>
</dbReference>
<accession>A0A5M8P1N7</accession>
<dbReference type="SUPFAM" id="SSF52540">
    <property type="entry name" value="P-loop containing nucleoside triphosphate hydrolases"/>
    <property type="match status" value="1"/>
</dbReference>
<feature type="domain" description="AAA" evidence="1">
    <location>
        <begin position="19"/>
        <end position="151"/>
    </location>
</feature>
<name>A0A5M8P1N7_9BACT</name>
<comment type="caution">
    <text evidence="3">The sequence shown here is derived from an EMBL/GenBank/DDBJ whole genome shotgun (WGS) entry which is preliminary data.</text>
</comment>
<dbReference type="InterPro" id="IPR041682">
    <property type="entry name" value="AAA_14"/>
</dbReference>
<dbReference type="Pfam" id="PF13635">
    <property type="entry name" value="DUF4143"/>
    <property type="match status" value="1"/>
</dbReference>
<evidence type="ECO:0000259" key="2">
    <source>
        <dbReference type="Pfam" id="PF13635"/>
    </source>
</evidence>
<evidence type="ECO:0000313" key="4">
    <source>
        <dbReference type="Proteomes" id="UP000324575"/>
    </source>
</evidence>
<reference evidence="3 4" key="1">
    <citation type="submission" date="2019-03" db="EMBL/GenBank/DDBJ databases">
        <title>Single cell metagenomics reveals metabolic interactions within the superorganism composed of flagellate Streblomastix strix and complex community of Bacteroidetes bacteria on its surface.</title>
        <authorList>
            <person name="Treitli S.C."/>
            <person name="Kolisko M."/>
            <person name="Husnik F."/>
            <person name="Keeling P."/>
            <person name="Hampl V."/>
        </authorList>
    </citation>
    <scope>NUCLEOTIDE SEQUENCE [LARGE SCALE GENOMIC DNA]</scope>
    <source>
        <strain evidence="3">St1</strain>
    </source>
</reference>
<dbReference type="Proteomes" id="UP000324575">
    <property type="component" value="Unassembled WGS sequence"/>
</dbReference>
<protein>
    <recommendedName>
        <fullName evidence="5">ATP-binding protein</fullName>
    </recommendedName>
</protein>
<proteinExistence type="predicted"/>
<evidence type="ECO:0000259" key="1">
    <source>
        <dbReference type="Pfam" id="PF13173"/>
    </source>
</evidence>